<comment type="caution">
    <text evidence="1">The sequence shown here is derived from an EMBL/GenBank/DDBJ whole genome shotgun (WGS) entry which is preliminary data.</text>
</comment>
<evidence type="ECO:0000313" key="1">
    <source>
        <dbReference type="EMBL" id="MCY1013400.1"/>
    </source>
</evidence>
<dbReference type="Proteomes" id="UP001150924">
    <property type="component" value="Unassembled WGS sequence"/>
</dbReference>
<dbReference type="AlphaFoldDB" id="A0A9X3F168"/>
<protein>
    <submittedName>
        <fullName evidence="1">Uncharacterized protein</fullName>
    </submittedName>
</protein>
<gene>
    <name evidence="1" type="ORF">OV079_49315</name>
</gene>
<dbReference type="RefSeq" id="WP_267777301.1">
    <property type="nucleotide sequence ID" value="NZ_JAPNKE010000002.1"/>
</dbReference>
<dbReference type="EMBL" id="JAPNKE010000002">
    <property type="protein sequence ID" value="MCY1013400.1"/>
    <property type="molecule type" value="Genomic_DNA"/>
</dbReference>
<keyword evidence="2" id="KW-1185">Reference proteome</keyword>
<organism evidence="1 2">
    <name type="scientific">Nannocystis pusilla</name>
    <dbReference type="NCBI Taxonomy" id="889268"/>
    <lineage>
        <taxon>Bacteria</taxon>
        <taxon>Pseudomonadati</taxon>
        <taxon>Myxococcota</taxon>
        <taxon>Polyangia</taxon>
        <taxon>Nannocystales</taxon>
        <taxon>Nannocystaceae</taxon>
        <taxon>Nannocystis</taxon>
    </lineage>
</organism>
<accession>A0A9X3F168</accession>
<reference evidence="1" key="1">
    <citation type="submission" date="2022-11" db="EMBL/GenBank/DDBJ databases">
        <title>Minimal conservation of predation-associated metabolite biosynthetic gene clusters underscores biosynthetic potential of Myxococcota including descriptions for ten novel species: Archangium lansinium sp. nov., Myxococcus landrumus sp. nov., Nannocystis bai.</title>
        <authorList>
            <person name="Ahearne A."/>
            <person name="Stevens C."/>
            <person name="Phillips K."/>
        </authorList>
    </citation>
    <scope>NUCLEOTIDE SEQUENCE</scope>
    <source>
        <strain evidence="1">Na p29</strain>
    </source>
</reference>
<sequence>MPQAVLHRSVAECGPEQWPVTYELEGRFVDVSPFFTTMAIDGFIGDWLSTDPVDPPRIYGTFSGDLAGPFEAVHCAANDVFIDNCG</sequence>
<name>A0A9X3F168_9BACT</name>
<proteinExistence type="predicted"/>
<evidence type="ECO:0000313" key="2">
    <source>
        <dbReference type="Proteomes" id="UP001150924"/>
    </source>
</evidence>